<name>A0A9N9DW53_9GLOM</name>
<accession>A0A9N9DW53</accession>
<sequence>MPKVQVQDLTLYACHRNLSEPLEDGRQTNQRAEIMAAIRALETCADTKSP</sequence>
<dbReference type="OrthoDB" id="128665at2759"/>
<dbReference type="Gene3D" id="3.30.420.10">
    <property type="entry name" value="Ribonuclease H-like superfamily/Ribonuclease H"/>
    <property type="match status" value="1"/>
</dbReference>
<dbReference type="EMBL" id="CAJVPJ010004709">
    <property type="protein sequence ID" value="CAG8654865.1"/>
    <property type="molecule type" value="Genomic_DNA"/>
</dbReference>
<dbReference type="PROSITE" id="PS50879">
    <property type="entry name" value="RNASE_H_1"/>
    <property type="match status" value="1"/>
</dbReference>
<dbReference type="Proteomes" id="UP000789572">
    <property type="component" value="Unassembled WGS sequence"/>
</dbReference>
<evidence type="ECO:0000259" key="1">
    <source>
        <dbReference type="PROSITE" id="PS50879"/>
    </source>
</evidence>
<gene>
    <name evidence="2" type="ORF">POCULU_LOCUS10147</name>
</gene>
<dbReference type="GO" id="GO:0003676">
    <property type="term" value="F:nucleic acid binding"/>
    <property type="evidence" value="ECO:0007669"/>
    <property type="project" value="InterPro"/>
</dbReference>
<dbReference type="AlphaFoldDB" id="A0A9N9DW53"/>
<dbReference type="InterPro" id="IPR002156">
    <property type="entry name" value="RNaseH_domain"/>
</dbReference>
<proteinExistence type="predicted"/>
<reference evidence="2" key="1">
    <citation type="submission" date="2021-06" db="EMBL/GenBank/DDBJ databases">
        <authorList>
            <person name="Kallberg Y."/>
            <person name="Tangrot J."/>
            <person name="Rosling A."/>
        </authorList>
    </citation>
    <scope>NUCLEOTIDE SEQUENCE</scope>
    <source>
        <strain evidence="2">IA702</strain>
    </source>
</reference>
<evidence type="ECO:0000313" key="3">
    <source>
        <dbReference type="Proteomes" id="UP000789572"/>
    </source>
</evidence>
<comment type="caution">
    <text evidence="2">The sequence shown here is derived from an EMBL/GenBank/DDBJ whole genome shotgun (WGS) entry which is preliminary data.</text>
</comment>
<keyword evidence="3" id="KW-1185">Reference proteome</keyword>
<organism evidence="2 3">
    <name type="scientific">Paraglomus occultum</name>
    <dbReference type="NCBI Taxonomy" id="144539"/>
    <lineage>
        <taxon>Eukaryota</taxon>
        <taxon>Fungi</taxon>
        <taxon>Fungi incertae sedis</taxon>
        <taxon>Mucoromycota</taxon>
        <taxon>Glomeromycotina</taxon>
        <taxon>Glomeromycetes</taxon>
        <taxon>Paraglomerales</taxon>
        <taxon>Paraglomeraceae</taxon>
        <taxon>Paraglomus</taxon>
    </lineage>
</organism>
<dbReference type="GO" id="GO:0004523">
    <property type="term" value="F:RNA-DNA hybrid ribonuclease activity"/>
    <property type="evidence" value="ECO:0007669"/>
    <property type="project" value="InterPro"/>
</dbReference>
<evidence type="ECO:0000313" key="2">
    <source>
        <dbReference type="EMBL" id="CAG8654865.1"/>
    </source>
</evidence>
<protein>
    <submittedName>
        <fullName evidence="2">5988_t:CDS:1</fullName>
    </submittedName>
</protein>
<dbReference type="InterPro" id="IPR036397">
    <property type="entry name" value="RNaseH_sf"/>
</dbReference>
<feature type="domain" description="RNase H type-1" evidence="1">
    <location>
        <begin position="1"/>
        <end position="50"/>
    </location>
</feature>
<feature type="non-terminal residue" evidence="2">
    <location>
        <position position="50"/>
    </location>
</feature>